<dbReference type="Proteomes" id="UP001165085">
    <property type="component" value="Unassembled WGS sequence"/>
</dbReference>
<feature type="transmembrane region" description="Helical" evidence="2">
    <location>
        <begin position="389"/>
        <end position="410"/>
    </location>
</feature>
<feature type="compositionally biased region" description="Polar residues" evidence="1">
    <location>
        <begin position="13"/>
        <end position="35"/>
    </location>
</feature>
<keyword evidence="4" id="KW-1185">Reference proteome</keyword>
<feature type="transmembrane region" description="Helical" evidence="2">
    <location>
        <begin position="511"/>
        <end position="531"/>
    </location>
</feature>
<feature type="transmembrane region" description="Helical" evidence="2">
    <location>
        <begin position="543"/>
        <end position="562"/>
    </location>
</feature>
<accession>A0A9W7AID8</accession>
<feature type="compositionally biased region" description="Basic and acidic residues" evidence="1">
    <location>
        <begin position="36"/>
        <end position="53"/>
    </location>
</feature>
<gene>
    <name evidence="3" type="ORF">TrST_g2415</name>
</gene>
<proteinExistence type="predicted"/>
<feature type="compositionally biased region" description="Basic and acidic residues" evidence="1">
    <location>
        <begin position="1"/>
        <end position="12"/>
    </location>
</feature>
<feature type="transmembrane region" description="Helical" evidence="2">
    <location>
        <begin position="691"/>
        <end position="709"/>
    </location>
</feature>
<keyword evidence="2" id="KW-0472">Membrane</keyword>
<feature type="transmembrane region" description="Helical" evidence="2">
    <location>
        <begin position="199"/>
        <end position="222"/>
    </location>
</feature>
<name>A0A9W7AID8_9STRA</name>
<feature type="transmembrane region" description="Helical" evidence="2">
    <location>
        <begin position="450"/>
        <end position="473"/>
    </location>
</feature>
<reference evidence="4" key="1">
    <citation type="journal article" date="2023" name="Commun. Biol.">
        <title>Genome analysis of Parmales, the sister group of diatoms, reveals the evolutionary specialization of diatoms from phago-mixotrophs to photoautotrophs.</title>
        <authorList>
            <person name="Ban H."/>
            <person name="Sato S."/>
            <person name="Yoshikawa S."/>
            <person name="Yamada K."/>
            <person name="Nakamura Y."/>
            <person name="Ichinomiya M."/>
            <person name="Sato N."/>
            <person name="Blanc-Mathieu R."/>
            <person name="Endo H."/>
            <person name="Kuwata A."/>
            <person name="Ogata H."/>
        </authorList>
    </citation>
    <scope>NUCLEOTIDE SEQUENCE [LARGE SCALE GENOMIC DNA]</scope>
    <source>
        <strain evidence="4">NIES 3701</strain>
    </source>
</reference>
<feature type="transmembrane region" description="Helical" evidence="2">
    <location>
        <begin position="228"/>
        <end position="244"/>
    </location>
</feature>
<evidence type="ECO:0000313" key="4">
    <source>
        <dbReference type="Proteomes" id="UP001165085"/>
    </source>
</evidence>
<protein>
    <submittedName>
        <fullName evidence="3">Uncharacterized protein</fullName>
    </submittedName>
</protein>
<evidence type="ECO:0000256" key="2">
    <source>
        <dbReference type="SAM" id="Phobius"/>
    </source>
</evidence>
<feature type="compositionally biased region" description="Low complexity" evidence="1">
    <location>
        <begin position="95"/>
        <end position="117"/>
    </location>
</feature>
<feature type="transmembrane region" description="Helical" evidence="2">
    <location>
        <begin position="171"/>
        <end position="190"/>
    </location>
</feature>
<evidence type="ECO:0000313" key="3">
    <source>
        <dbReference type="EMBL" id="GMH73401.1"/>
    </source>
</evidence>
<comment type="caution">
    <text evidence="3">The sequence shown here is derived from an EMBL/GenBank/DDBJ whole genome shotgun (WGS) entry which is preliminary data.</text>
</comment>
<feature type="transmembrane region" description="Helical" evidence="2">
    <location>
        <begin position="355"/>
        <end position="377"/>
    </location>
</feature>
<feature type="transmembrane region" description="Helical" evidence="2">
    <location>
        <begin position="746"/>
        <end position="768"/>
    </location>
</feature>
<feature type="compositionally biased region" description="Acidic residues" evidence="1">
    <location>
        <begin position="422"/>
        <end position="436"/>
    </location>
</feature>
<feature type="transmembrane region" description="Helical" evidence="2">
    <location>
        <begin position="265"/>
        <end position="286"/>
    </location>
</feature>
<keyword evidence="2" id="KW-0812">Transmembrane</keyword>
<feature type="transmembrane region" description="Helical" evidence="2">
    <location>
        <begin position="806"/>
        <end position="826"/>
    </location>
</feature>
<feature type="transmembrane region" description="Helical" evidence="2">
    <location>
        <begin position="479"/>
        <end position="499"/>
    </location>
</feature>
<organism evidence="3 4">
    <name type="scientific">Triparma strigata</name>
    <dbReference type="NCBI Taxonomy" id="1606541"/>
    <lineage>
        <taxon>Eukaryota</taxon>
        <taxon>Sar</taxon>
        <taxon>Stramenopiles</taxon>
        <taxon>Ochrophyta</taxon>
        <taxon>Bolidophyceae</taxon>
        <taxon>Parmales</taxon>
        <taxon>Triparmaceae</taxon>
        <taxon>Triparma</taxon>
    </lineage>
</organism>
<dbReference type="AlphaFoldDB" id="A0A9W7AID8"/>
<feature type="transmembrane region" description="Helical" evidence="2">
    <location>
        <begin position="966"/>
        <end position="984"/>
    </location>
</feature>
<feature type="transmembrane region" description="Helical" evidence="2">
    <location>
        <begin position="774"/>
        <end position="794"/>
    </location>
</feature>
<feature type="transmembrane region" description="Helical" evidence="2">
    <location>
        <begin position="136"/>
        <end position="159"/>
    </location>
</feature>
<dbReference type="EMBL" id="BRXY01000167">
    <property type="protein sequence ID" value="GMH73401.1"/>
    <property type="molecule type" value="Genomic_DNA"/>
</dbReference>
<feature type="transmembrane region" description="Helical" evidence="2">
    <location>
        <begin position="313"/>
        <end position="335"/>
    </location>
</feature>
<feature type="transmembrane region" description="Helical" evidence="2">
    <location>
        <begin position="667"/>
        <end position="685"/>
    </location>
</feature>
<feature type="region of interest" description="Disordered" evidence="1">
    <location>
        <begin position="1"/>
        <end position="124"/>
    </location>
</feature>
<feature type="region of interest" description="Disordered" evidence="1">
    <location>
        <begin position="418"/>
        <end position="439"/>
    </location>
</feature>
<feature type="transmembrane region" description="Helical" evidence="2">
    <location>
        <begin position="990"/>
        <end position="1014"/>
    </location>
</feature>
<evidence type="ECO:0000256" key="1">
    <source>
        <dbReference type="SAM" id="MobiDB-lite"/>
    </source>
</evidence>
<sequence>MSAPRLSKERSNDLTTTLSGTSPALPQNNDSPSNKSEVEVQKNDEADLNRHLEPSAFPWEQKEQMEQVDEGPPPPPPCSPRTTEKKTKKKSFKNPIQTSPPQSSTIISSPLTTAPTPTSTPTPTPTTYYVTECHNFYSVLMFVISSLQPCIYLYTVIVSKGGYRLRKFEEFWGWTISPITAGAIVISFGLKPRRTDKKYLAFLAFQYLSYCISLATSFFNYFGESIPILLWLISSELLLLAFALRVRSSIARLSDSDLSSMLSNVILKDGILLGLGQLSFLIFSSIQCENAKHEGVAYFYLECSRTLYSQTGLGYMVVLFLIIKIVSSIAPKRILDKHIVSFKKVLAVDLNFNEFVQFFGLSVAAGCALFLLGGYGAEGDFHTAAEEHATFAIGALGLVSLGATAFWKLIAIRGEMKRERDQEEEEKDEEKDEEKEGEPSAPFLLEASSFWVYLGIFATTFQTCLNISGAVLLDENLSAATNFTLPPVLLCYCGSFLSQPRRNSPRDTMKLRLHFASFAYVSEISLIIWQFRLGEWGEVAAHVFRAVAYTCVFYLGFQLRAAIARLPEEDLETFLVETFFKGGIRTLFWYLFLTFRTTTCLFEEFHIQKCKSTNVCATFISTYLLLWWGGSLIADSVPKRWQKEVNLSVENIAQLTGISLRRGIQGFFTFITVMCGVFLFSMLNVRNSNGIILMAVGYTGIATSLASLVPEIYTSLKAREEKEKESESSDSTLSAQPPLLISECSLIYVLFSFFLSTLNSSLHFLFAVTASTKYLQISYVIYPISVTSFILSLFSRPRTDARAYRYFIYFHFFISALTKELATAIGLYKTQFYWRCAFALFRIPICCCGLKYALLLRNLASKLPDIELSNFLTNTMLVKGTATLGPMIFFSFETVSCFISENSFENGQCVNTGNASLFLSLYVTLTGCLSVAGKCVPEEIQGVTSFEIKDVATLNMKLWQKVQGGLMALTVVTALYLLSSLGVVNDPSSVVFVTGSVGLLSLGAAVLTGMLNYYSTALAFYEEKEEEKGGLGEGEGRGDLNAKTKRSTRLLSTGELRNGMEIGALL</sequence>
<keyword evidence="2" id="KW-1133">Transmembrane helix</keyword>
<feature type="transmembrane region" description="Helical" evidence="2">
    <location>
        <begin position="832"/>
        <end position="854"/>
    </location>
</feature>